<evidence type="ECO:0000313" key="1">
    <source>
        <dbReference type="EMBL" id="WPU91827.1"/>
    </source>
</evidence>
<dbReference type="Gene3D" id="3.40.1350.10">
    <property type="match status" value="1"/>
</dbReference>
<keyword evidence="2" id="KW-1185">Reference proteome</keyword>
<sequence length="157" mass="18242">MPGLEINFSEAKIQQIAVTEIRNEFPETYGCFYHVPNGGYRDKKTASILKGQGVVPGIQDLHFIWFGKLYLIEVKEHEGYVSAEQKVIHAQHKVHGLDTYIFRTSEQIIYFVRYIIQGKSLDGFKRFISPYSIAENVEMYRKELEALKIKRLQKRAA</sequence>
<dbReference type="InterPro" id="IPR011856">
    <property type="entry name" value="tRNA_endonuc-like_dom_sf"/>
</dbReference>
<organism evidence="1 2">
    <name type="scientific">Mucilaginibacter sabulilitoris</name>
    <dbReference type="NCBI Taxonomy" id="1173583"/>
    <lineage>
        <taxon>Bacteria</taxon>
        <taxon>Pseudomonadati</taxon>
        <taxon>Bacteroidota</taxon>
        <taxon>Sphingobacteriia</taxon>
        <taxon>Sphingobacteriales</taxon>
        <taxon>Sphingobacteriaceae</taxon>
        <taxon>Mucilaginibacter</taxon>
    </lineage>
</organism>
<accession>A0ABZ0TFU2</accession>
<proteinExistence type="predicted"/>
<dbReference type="RefSeq" id="WP_321560993.1">
    <property type="nucleotide sequence ID" value="NZ_CP139558.1"/>
</dbReference>
<dbReference type="Proteomes" id="UP001324380">
    <property type="component" value="Chromosome"/>
</dbReference>
<name>A0ABZ0TFU2_9SPHI</name>
<reference evidence="1 2" key="1">
    <citation type="submission" date="2023-11" db="EMBL/GenBank/DDBJ databases">
        <title>Analysis of the Genomes of Mucilaginibacter gossypii cycad 4 and M. sabulilitoris SNA2: microbes with the potential for plant growth promotion.</title>
        <authorList>
            <person name="Hirsch A.M."/>
            <person name="Humm E."/>
            <person name="Rubbi M."/>
            <person name="Del Vecchio G."/>
            <person name="Ha S.M."/>
            <person name="Pellegrini M."/>
            <person name="Gunsalus R.P."/>
        </authorList>
    </citation>
    <scope>NUCLEOTIDE SEQUENCE [LARGE SCALE GENOMIC DNA]</scope>
    <source>
        <strain evidence="1 2">SNA2</strain>
    </source>
</reference>
<gene>
    <name evidence="1" type="ORF">SNE25_21145</name>
</gene>
<protein>
    <recommendedName>
        <fullName evidence="3">VRR-NUC domain-containing protein</fullName>
    </recommendedName>
</protein>
<evidence type="ECO:0008006" key="3">
    <source>
        <dbReference type="Google" id="ProtNLM"/>
    </source>
</evidence>
<dbReference type="EMBL" id="CP139558">
    <property type="protein sequence ID" value="WPU91827.1"/>
    <property type="molecule type" value="Genomic_DNA"/>
</dbReference>
<evidence type="ECO:0000313" key="2">
    <source>
        <dbReference type="Proteomes" id="UP001324380"/>
    </source>
</evidence>